<dbReference type="Pfam" id="PF07494">
    <property type="entry name" value="Reg_prop"/>
    <property type="match status" value="1"/>
</dbReference>
<keyword evidence="4" id="KW-1133">Transmembrane helix</keyword>
<dbReference type="InterPro" id="IPR036097">
    <property type="entry name" value="HisK_dim/P_sf"/>
</dbReference>
<evidence type="ECO:0000313" key="7">
    <source>
        <dbReference type="Proteomes" id="UP000282985"/>
    </source>
</evidence>
<dbReference type="InterPro" id="IPR011047">
    <property type="entry name" value="Quinoprotein_ADH-like_sf"/>
</dbReference>
<evidence type="ECO:0000259" key="5">
    <source>
        <dbReference type="PROSITE" id="PS50109"/>
    </source>
</evidence>
<dbReference type="SUPFAM" id="SSF101898">
    <property type="entry name" value="NHL repeat"/>
    <property type="match status" value="1"/>
</dbReference>
<dbReference type="InterPro" id="IPR003661">
    <property type="entry name" value="HisK_dim/P_dom"/>
</dbReference>
<evidence type="ECO:0000256" key="4">
    <source>
        <dbReference type="SAM" id="Phobius"/>
    </source>
</evidence>
<evidence type="ECO:0000256" key="3">
    <source>
        <dbReference type="ARBA" id="ARBA00022553"/>
    </source>
</evidence>
<comment type="catalytic activity">
    <reaction evidence="1">
        <text>ATP + protein L-histidine = ADP + protein N-phospho-L-histidine.</text>
        <dbReference type="EC" id="2.7.13.3"/>
    </reaction>
</comment>
<dbReference type="CDD" id="cd00082">
    <property type="entry name" value="HisKA"/>
    <property type="match status" value="1"/>
</dbReference>
<proteinExistence type="predicted"/>
<dbReference type="RefSeq" id="WP_127342129.1">
    <property type="nucleotide sequence ID" value="NZ_RJJX01000001.1"/>
</dbReference>
<keyword evidence="7" id="KW-1185">Reference proteome</keyword>
<dbReference type="GO" id="GO:0000155">
    <property type="term" value="F:phosphorelay sensor kinase activity"/>
    <property type="evidence" value="ECO:0007669"/>
    <property type="project" value="InterPro"/>
</dbReference>
<dbReference type="Proteomes" id="UP000282985">
    <property type="component" value="Unassembled WGS sequence"/>
</dbReference>
<dbReference type="Gene3D" id="2.130.10.10">
    <property type="entry name" value="YVTN repeat-like/Quinoprotein amine dehydrogenase"/>
    <property type="match status" value="3"/>
</dbReference>
<dbReference type="InterPro" id="IPR005467">
    <property type="entry name" value="His_kinase_dom"/>
</dbReference>
<keyword evidence="4" id="KW-0472">Membrane</keyword>
<reference evidence="6 7" key="1">
    <citation type="submission" date="2018-11" db="EMBL/GenBank/DDBJ databases">
        <title>Parancylomarina longa gen. nov., sp. nov., isolated from sediments of southern Okinawa.</title>
        <authorList>
            <person name="Fu T."/>
        </authorList>
    </citation>
    <scope>NUCLEOTIDE SEQUENCE [LARGE SCALE GENOMIC DNA]</scope>
    <source>
        <strain evidence="6 7">T3-2 S1-C</strain>
    </source>
</reference>
<evidence type="ECO:0000256" key="1">
    <source>
        <dbReference type="ARBA" id="ARBA00000085"/>
    </source>
</evidence>
<evidence type="ECO:0000313" key="6">
    <source>
        <dbReference type="EMBL" id="RUT79987.1"/>
    </source>
</evidence>
<dbReference type="EC" id="2.7.13.3" evidence="2"/>
<organism evidence="6 7">
    <name type="scientific">Ancylomarina longa</name>
    <dbReference type="NCBI Taxonomy" id="2487017"/>
    <lineage>
        <taxon>Bacteria</taxon>
        <taxon>Pseudomonadati</taxon>
        <taxon>Bacteroidota</taxon>
        <taxon>Bacteroidia</taxon>
        <taxon>Marinilabiliales</taxon>
        <taxon>Marinifilaceae</taxon>
        <taxon>Ancylomarina</taxon>
    </lineage>
</organism>
<comment type="caution">
    <text evidence="6">The sequence shown here is derived from an EMBL/GenBank/DDBJ whole genome shotgun (WGS) entry which is preliminary data.</text>
</comment>
<dbReference type="Pfam" id="PF00512">
    <property type="entry name" value="HisKA"/>
    <property type="match status" value="1"/>
</dbReference>
<dbReference type="SUPFAM" id="SSF50998">
    <property type="entry name" value="Quinoprotein alcohol dehydrogenase-like"/>
    <property type="match status" value="1"/>
</dbReference>
<keyword evidence="3" id="KW-0597">Phosphoprotein</keyword>
<feature type="transmembrane region" description="Helical" evidence="4">
    <location>
        <begin position="728"/>
        <end position="749"/>
    </location>
</feature>
<accession>A0A434AZU8</accession>
<dbReference type="PRINTS" id="PR00344">
    <property type="entry name" value="BCTRLSENSOR"/>
</dbReference>
<evidence type="ECO:0000256" key="2">
    <source>
        <dbReference type="ARBA" id="ARBA00012438"/>
    </source>
</evidence>
<dbReference type="AlphaFoldDB" id="A0A434AZU8"/>
<dbReference type="SMART" id="SM00387">
    <property type="entry name" value="HATPase_c"/>
    <property type="match status" value="1"/>
</dbReference>
<feature type="domain" description="Histidine kinase" evidence="5">
    <location>
        <begin position="795"/>
        <end position="1012"/>
    </location>
</feature>
<dbReference type="InterPro" id="IPR003594">
    <property type="entry name" value="HATPase_dom"/>
</dbReference>
<dbReference type="InterPro" id="IPR011110">
    <property type="entry name" value="Reg_prop"/>
</dbReference>
<dbReference type="EMBL" id="RJJX01000001">
    <property type="protein sequence ID" value="RUT79987.1"/>
    <property type="molecule type" value="Genomic_DNA"/>
</dbReference>
<gene>
    <name evidence="6" type="ORF">DLK05_01130</name>
</gene>
<dbReference type="SUPFAM" id="SSF55874">
    <property type="entry name" value="ATPase domain of HSP90 chaperone/DNA topoisomerase II/histidine kinase"/>
    <property type="match status" value="1"/>
</dbReference>
<sequence length="1014" mass="115650">MRTYKNLLSIYSVLLLLFISLPAFSLQTNFRFHEYNKQNKLNQELVKSICQDSMGIYYLATDGGVFSLINDNFIPFRLPEGKSHYFKELLKLKNNKILAVSDDAIYQITPSFEKSKMELLIECNLDPAAPKYPKHIYQDSKGMIWIADYNNIFRYNGNTIEKYEMGKKNLTSSYARSFQFMECDNGNLIVVSQKGLFYYYNSAKNSFSPITSRQDFLVHSSFKLGGNDFLIGTSKGVLKVSFDEDANLIKSDLILKDIIVSSFEQLADNSILAGTWFQGLLEIDMDQDYKIYPVSGFPYFTVNAIFRDEFGKYWVATNSGAVVMEEKFFSSQFLTANSDYVASIADDKSGQVYFAGRNRIYKISNHNNIETEAISFEGSANVLKFYGDIMLIGTESGNLEVYENNVLLTSVKISDLAITAIEVISEEEAWVVANKELFRVNLIDGTFKSYLNQFRGKRLVQDICLTGNKNLYIGGEGKSAYLFFYNRKDDKITNLSRNFKFELTGDVWIRDMKLDDDILYLGSSVGLFQLEDSTITRVNLDDMSDNEINGIAIDQFDALWLTSSRGVIRKRKNDVSLFTPDQGLPSKTFTTKNLLIDKNGYLWVGTSNGLAYAHVSDSIPSTPKPIVHLAKEVTQYIKPDTSLVITANSMLLMDVTATIYPQKQNQFQFCIQKDKDRITEWKGLSSKNQILVSDLDPGSYKICIRCKHEGNYAWSDHRIVPLHVNQVWYLQWYTFLFEVFLVLLLVYATSRYSKKRAQKYLMELEKLVSERTIQLQDANVNLFSANKAKDRFLSIIAHDLKNPFNAIRGFSKLLVQDEDFLTEEEKKEMIETIYKSSDDTFKLLENLLEWANVQKGNFKLNREEFDLEEVMANNLDLHKSLASLKEVNVVGHFESVKVNADKAMVDTVIRNLMSNAIKFSFAGKEIDLRAKQEDGFVVIQVKDQGVGMTAEQMDKLFKIDTVFTSEGTANETGTGFGLMLCKEFVELNGGKIWVESVKDKGSRFFFSIPHSIAV</sequence>
<dbReference type="OrthoDB" id="9809670at2"/>
<dbReference type="PANTHER" id="PTHR43547">
    <property type="entry name" value="TWO-COMPONENT HISTIDINE KINASE"/>
    <property type="match status" value="1"/>
</dbReference>
<dbReference type="PROSITE" id="PS50109">
    <property type="entry name" value="HIS_KIN"/>
    <property type="match status" value="1"/>
</dbReference>
<dbReference type="Gene3D" id="3.30.565.10">
    <property type="entry name" value="Histidine kinase-like ATPase, C-terminal domain"/>
    <property type="match status" value="1"/>
</dbReference>
<keyword evidence="4" id="KW-0812">Transmembrane</keyword>
<dbReference type="InterPro" id="IPR015943">
    <property type="entry name" value="WD40/YVTN_repeat-like_dom_sf"/>
</dbReference>
<dbReference type="SMART" id="SM00388">
    <property type="entry name" value="HisKA"/>
    <property type="match status" value="1"/>
</dbReference>
<dbReference type="Gene3D" id="1.10.287.130">
    <property type="match status" value="1"/>
</dbReference>
<dbReference type="Pfam" id="PF02518">
    <property type="entry name" value="HATPase_c"/>
    <property type="match status" value="1"/>
</dbReference>
<dbReference type="InterPro" id="IPR036890">
    <property type="entry name" value="HATPase_C_sf"/>
</dbReference>
<protein>
    <recommendedName>
        <fullName evidence="2">histidine kinase</fullName>
        <ecNumber evidence="2">2.7.13.3</ecNumber>
    </recommendedName>
</protein>
<dbReference type="SUPFAM" id="SSF47384">
    <property type="entry name" value="Homodimeric domain of signal transducing histidine kinase"/>
    <property type="match status" value="1"/>
</dbReference>
<dbReference type="InterPro" id="IPR004358">
    <property type="entry name" value="Sig_transdc_His_kin-like_C"/>
</dbReference>
<dbReference type="PANTHER" id="PTHR43547:SF2">
    <property type="entry name" value="HYBRID SIGNAL TRANSDUCTION HISTIDINE KINASE C"/>
    <property type="match status" value="1"/>
</dbReference>
<name>A0A434AZU8_9BACT</name>